<evidence type="ECO:0000256" key="8">
    <source>
        <dbReference type="ARBA" id="ARBA00023002"/>
    </source>
</evidence>
<dbReference type="SMART" id="SM01353">
    <property type="entry name" value="AIF_C"/>
    <property type="match status" value="1"/>
</dbReference>
<feature type="region of interest" description="Disordered" evidence="12">
    <location>
        <begin position="167"/>
        <end position="188"/>
    </location>
</feature>
<dbReference type="Gene3D" id="3.30.390.30">
    <property type="match status" value="1"/>
</dbReference>
<keyword evidence="4" id="KW-0285">Flavoprotein</keyword>
<evidence type="ECO:0000256" key="13">
    <source>
        <dbReference type="SAM" id="Phobius"/>
    </source>
</evidence>
<proteinExistence type="inferred from homology"/>
<dbReference type="GO" id="GO:0033108">
    <property type="term" value="P:mitochondrial respiratory chain complex assembly"/>
    <property type="evidence" value="ECO:0007669"/>
    <property type="project" value="TreeGrafter"/>
</dbReference>
<evidence type="ECO:0000259" key="15">
    <source>
        <dbReference type="Pfam" id="PF14721"/>
    </source>
</evidence>
<comment type="similarity">
    <text evidence="3">Belongs to the FAD-dependent oxidoreductase family.</text>
</comment>
<evidence type="ECO:0000256" key="11">
    <source>
        <dbReference type="ARBA" id="ARBA00047786"/>
    </source>
</evidence>
<reference evidence="17" key="1">
    <citation type="submission" date="2023-06" db="EMBL/GenBank/DDBJ databases">
        <title>Genomic analysis of the entomopathogenic nematode Steinernema hermaphroditum.</title>
        <authorList>
            <person name="Schwarz E.M."/>
            <person name="Heppert J.K."/>
            <person name="Baniya A."/>
            <person name="Schwartz H.T."/>
            <person name="Tan C.-H."/>
            <person name="Antoshechkin I."/>
            <person name="Sternberg P.W."/>
            <person name="Goodrich-Blair H."/>
            <person name="Dillman A.R."/>
        </authorList>
    </citation>
    <scope>NUCLEOTIDE SEQUENCE</scope>
    <source>
        <strain evidence="17">PS9179</strain>
        <tissue evidence="17">Whole animal</tissue>
    </source>
</reference>
<evidence type="ECO:0000256" key="1">
    <source>
        <dbReference type="ARBA" id="ARBA00001974"/>
    </source>
</evidence>
<dbReference type="EMBL" id="JAUCMV010000002">
    <property type="protein sequence ID" value="KAK0419161.1"/>
    <property type="molecule type" value="Genomic_DNA"/>
</dbReference>
<feature type="region of interest" description="Disordered" evidence="12">
    <location>
        <begin position="59"/>
        <end position="84"/>
    </location>
</feature>
<keyword evidence="9" id="KW-0520">NAD</keyword>
<dbReference type="Proteomes" id="UP001175271">
    <property type="component" value="Unassembled WGS sequence"/>
</dbReference>
<dbReference type="InterPro" id="IPR029324">
    <property type="entry name" value="AIF_C"/>
</dbReference>
<evidence type="ECO:0000256" key="3">
    <source>
        <dbReference type="ARBA" id="ARBA00006442"/>
    </source>
</evidence>
<evidence type="ECO:0000313" key="17">
    <source>
        <dbReference type="EMBL" id="KAK0419161.1"/>
    </source>
</evidence>
<evidence type="ECO:0000256" key="2">
    <source>
        <dbReference type="ARBA" id="ARBA00004173"/>
    </source>
</evidence>
<keyword evidence="5" id="KW-0053">Apoptosis</keyword>
<dbReference type="Pfam" id="PF16020">
    <property type="entry name" value="Deltameth_res"/>
    <property type="match status" value="1"/>
</dbReference>
<dbReference type="Pfam" id="PF14721">
    <property type="entry name" value="AIF_C"/>
    <property type="match status" value="2"/>
</dbReference>
<comment type="cofactor">
    <cofactor evidence="1">
        <name>FAD</name>
        <dbReference type="ChEBI" id="CHEBI:57692"/>
    </cofactor>
</comment>
<dbReference type="AlphaFoldDB" id="A0AA39M2G4"/>
<keyword evidence="8" id="KW-0560">Oxidoreductase</keyword>
<keyword evidence="13" id="KW-0812">Transmembrane</keyword>
<dbReference type="InterPro" id="IPR016156">
    <property type="entry name" value="FAD/NAD-linked_Rdtase_dimer_sf"/>
</dbReference>
<comment type="catalytic activity">
    <reaction evidence="11">
        <text>A + NADH + H(+) = AH2 + NAD(+)</text>
        <dbReference type="Rhea" id="RHEA:11356"/>
        <dbReference type="ChEBI" id="CHEBI:13193"/>
        <dbReference type="ChEBI" id="CHEBI:15378"/>
        <dbReference type="ChEBI" id="CHEBI:17499"/>
        <dbReference type="ChEBI" id="CHEBI:57540"/>
        <dbReference type="ChEBI" id="CHEBI:57945"/>
    </reaction>
</comment>
<comment type="caution">
    <text evidence="17">The sequence shown here is derived from an EMBL/GenBank/DDBJ whole genome shotgun (WGS) entry which is preliminary data.</text>
</comment>
<evidence type="ECO:0000256" key="9">
    <source>
        <dbReference type="ARBA" id="ARBA00023027"/>
    </source>
</evidence>
<dbReference type="Pfam" id="PF07992">
    <property type="entry name" value="Pyr_redox_2"/>
    <property type="match status" value="1"/>
</dbReference>
<keyword evidence="7" id="KW-0809">Transit peptide</keyword>
<keyword evidence="13" id="KW-0472">Membrane</keyword>
<evidence type="ECO:0000259" key="16">
    <source>
        <dbReference type="Pfam" id="PF16020"/>
    </source>
</evidence>
<evidence type="ECO:0000313" key="18">
    <source>
        <dbReference type="Proteomes" id="UP001175271"/>
    </source>
</evidence>
<evidence type="ECO:0000256" key="7">
    <source>
        <dbReference type="ARBA" id="ARBA00022946"/>
    </source>
</evidence>
<evidence type="ECO:0008006" key="19">
    <source>
        <dbReference type="Google" id="ProtNLM"/>
    </source>
</evidence>
<dbReference type="GO" id="GO:0046983">
    <property type="term" value="F:protein dimerization activity"/>
    <property type="evidence" value="ECO:0007669"/>
    <property type="project" value="InterPro"/>
</dbReference>
<comment type="subcellular location">
    <subcellularLocation>
        <location evidence="2">Mitochondrion</location>
    </subcellularLocation>
</comment>
<dbReference type="SUPFAM" id="SSF51905">
    <property type="entry name" value="FAD/NAD(P)-binding domain"/>
    <property type="match status" value="2"/>
</dbReference>
<evidence type="ECO:0000256" key="5">
    <source>
        <dbReference type="ARBA" id="ARBA00022703"/>
    </source>
</evidence>
<keyword evidence="18" id="KW-1185">Reference proteome</keyword>
<dbReference type="InterPro" id="IPR050446">
    <property type="entry name" value="FAD-oxidoreductase/Apoptosis"/>
</dbReference>
<dbReference type="Gene3D" id="3.50.50.60">
    <property type="entry name" value="FAD/NAD(P)-binding domain"/>
    <property type="match status" value="2"/>
</dbReference>
<accession>A0AA39M2G4</accession>
<feature type="transmembrane region" description="Helical" evidence="13">
    <location>
        <begin position="128"/>
        <end position="148"/>
    </location>
</feature>
<keyword evidence="13" id="KW-1133">Transmembrane helix</keyword>
<keyword evidence="10" id="KW-0496">Mitochondrion</keyword>
<sequence>MVAGMAYTRVFTRSIKRPTFNYGFKLGFCTGSASAATMLRPLIAIRSSVRKLTLTRALAGSHGGSTPPIHIPQPSKKHVETGGSDVPQPTLYTDPEHVHNPGPPVTLDLMPVPQYCYYDTYTQLNRKFNGMLAVSAVFLLGAFGMAYYTDTFCFAQTSRAPASYYKRTSPSVAVPEKPKDDDVPPPEPELEFEQQQIKKVVQEEKTLIDVPAFHGLETVPYLLIGGGTASYYAALGIRARDAEAKVVIVGDESELPYNRPPLTKELWWYGDDKVSETLEYKGLTGKPRDVYYESSGFYVKPEELVKCEHGAVSLVKGKKVVQLDIPSHTAVLDDGMKIRYGKCLIATGSTPKTLPALEGVRDKTILYKSIADFQHLDKLAQKHDATIAVVGSGLLGSELAHSLNKRYKSKGLRVVQIAESGVLADLLPKFLADKTTEEMRKSGVVVYSKGHVEKADKTESGKARLTLSSGEVVVADAVVVDAGSEPNVALGSEAGIAIDEKNGGLIADAYLKAAEDVWVAGDVCSYDDPILGRRRYNQYEHSQALGRQAGENMTGGSRTLPHRGAFFSIIGADAHFNAVGDIDSKLPTVSIFAEPKGGSDELKGVVFYQNEQKVVGVVMYNVFGNSVSVARRIIADQKDLSAEELKDVAKLFDLYGSAAEDSEEKREEK</sequence>
<evidence type="ECO:0000256" key="10">
    <source>
        <dbReference type="ARBA" id="ARBA00023128"/>
    </source>
</evidence>
<dbReference type="InterPro" id="IPR031973">
    <property type="entry name" value="Deltameth_res_prag01"/>
</dbReference>
<evidence type="ECO:0000256" key="4">
    <source>
        <dbReference type="ARBA" id="ARBA00022630"/>
    </source>
</evidence>
<evidence type="ECO:0000256" key="12">
    <source>
        <dbReference type="SAM" id="MobiDB-lite"/>
    </source>
</evidence>
<feature type="domain" description="FAD/NAD(P)-binding" evidence="14">
    <location>
        <begin position="222"/>
        <end position="543"/>
    </location>
</feature>
<dbReference type="PRINTS" id="PR00368">
    <property type="entry name" value="FADPNR"/>
</dbReference>
<dbReference type="GO" id="GO:0005739">
    <property type="term" value="C:mitochondrion"/>
    <property type="evidence" value="ECO:0007669"/>
    <property type="project" value="UniProtKB-SubCell"/>
</dbReference>
<dbReference type="SUPFAM" id="SSF55424">
    <property type="entry name" value="FAD/NAD-linked reductases, dimerisation (C-terminal) domain"/>
    <property type="match status" value="1"/>
</dbReference>
<keyword evidence="6" id="KW-0274">FAD</keyword>
<dbReference type="GO" id="GO:0071949">
    <property type="term" value="F:FAD binding"/>
    <property type="evidence" value="ECO:0007669"/>
    <property type="project" value="TreeGrafter"/>
</dbReference>
<protein>
    <recommendedName>
        <fullName evidence="19">Apoptosis-inducing factor 1, mitochondrial</fullName>
    </recommendedName>
</protein>
<evidence type="ECO:0000256" key="6">
    <source>
        <dbReference type="ARBA" id="ARBA00022827"/>
    </source>
</evidence>
<name>A0AA39M2G4_9BILA</name>
<dbReference type="GO" id="GO:0006915">
    <property type="term" value="P:apoptotic process"/>
    <property type="evidence" value="ECO:0007669"/>
    <property type="project" value="UniProtKB-KW"/>
</dbReference>
<evidence type="ECO:0000259" key="14">
    <source>
        <dbReference type="Pfam" id="PF07992"/>
    </source>
</evidence>
<dbReference type="PANTHER" id="PTHR43557">
    <property type="entry name" value="APOPTOSIS-INDUCING FACTOR 1"/>
    <property type="match status" value="1"/>
</dbReference>
<gene>
    <name evidence="17" type="ORF">QR680_013986</name>
</gene>
<dbReference type="PANTHER" id="PTHR43557:SF4">
    <property type="entry name" value="APOPTOSIS-INDUCING FACTOR 1, MITOCHONDRIAL"/>
    <property type="match status" value="1"/>
</dbReference>
<dbReference type="GO" id="GO:0016174">
    <property type="term" value="F:NAD(P)H oxidase H2O2-forming activity"/>
    <property type="evidence" value="ECO:0007669"/>
    <property type="project" value="TreeGrafter"/>
</dbReference>
<dbReference type="PRINTS" id="PR00411">
    <property type="entry name" value="PNDRDTASEI"/>
</dbReference>
<feature type="domain" description="Mitochondrial apoptosis-inducing factor C-terminal" evidence="15">
    <location>
        <begin position="602"/>
        <end position="635"/>
    </location>
</feature>
<feature type="domain" description="Mitochondrial apoptosis-inducing factor C-terminal" evidence="15">
    <location>
        <begin position="549"/>
        <end position="595"/>
    </location>
</feature>
<dbReference type="InterPro" id="IPR023753">
    <property type="entry name" value="FAD/NAD-binding_dom"/>
</dbReference>
<feature type="domain" description="Deltamethrin resistance protein prag01" evidence="16">
    <location>
        <begin position="110"/>
        <end position="155"/>
    </location>
</feature>
<dbReference type="InterPro" id="IPR036188">
    <property type="entry name" value="FAD/NAD-bd_sf"/>
</dbReference>
<organism evidence="17 18">
    <name type="scientific">Steinernema hermaphroditum</name>
    <dbReference type="NCBI Taxonomy" id="289476"/>
    <lineage>
        <taxon>Eukaryota</taxon>
        <taxon>Metazoa</taxon>
        <taxon>Ecdysozoa</taxon>
        <taxon>Nematoda</taxon>
        <taxon>Chromadorea</taxon>
        <taxon>Rhabditida</taxon>
        <taxon>Tylenchina</taxon>
        <taxon>Panagrolaimomorpha</taxon>
        <taxon>Strongyloidoidea</taxon>
        <taxon>Steinernematidae</taxon>
        <taxon>Steinernema</taxon>
    </lineage>
</organism>